<dbReference type="InterPro" id="IPR000683">
    <property type="entry name" value="Gfo/Idh/MocA-like_OxRdtase_N"/>
</dbReference>
<dbReference type="Proteomes" id="UP000004310">
    <property type="component" value="Unassembled WGS sequence"/>
</dbReference>
<dbReference type="Pfam" id="PF22725">
    <property type="entry name" value="GFO_IDH_MocA_C3"/>
    <property type="match status" value="1"/>
</dbReference>
<sequence length="353" mass="37454">MSEPKLRWAIVGTGHIARKFASDLRWSKTGTLAAVGSRRAERAKEFAAAMGGVEITGDETATVLERRDIDAVYVATPNPDHAKSAIAALQAGKPVLIEKPAAVSAAEAQVIHEAAKDANLLAMEAMWILFTPGIVRLREMLREGRIGAVRSFTASLSYGRPHIAGDKLFDPASGGVLRDLGVYPVALAQNLLGSPDEVSGLTSRLDNGSIRQASLSLRFGEAMASIACGFEAEGPNTATIAATRGYVSTKGSLLCPPALAFKSKSPPAPYTPAEEKPVAPLHKPSRLPWFSNARKIASAYREKLIMTSFQGSGLQYQADHFAAYLRRGAAQSPIHPLAATAAVLQTIETVSGR</sequence>
<comment type="caution">
    <text evidence="5">The sequence shown here is derived from an EMBL/GenBank/DDBJ whole genome shotgun (WGS) entry which is preliminary data.</text>
</comment>
<keyword evidence="2" id="KW-0560">Oxidoreductase</keyword>
<evidence type="ECO:0000259" key="4">
    <source>
        <dbReference type="Pfam" id="PF22725"/>
    </source>
</evidence>
<reference evidence="5 6" key="1">
    <citation type="journal article" date="2010" name="J. Bacteriol.">
        <title>Genome sequence of Fulvimarina pelagi HTCC2506T, a Mn(II)-oxidizing alphaproteobacterium possessing an aerobic anoxygenic photosynthetic gene cluster and Xanthorhodopsin.</title>
        <authorList>
            <person name="Kang I."/>
            <person name="Oh H.M."/>
            <person name="Lim S.I."/>
            <person name="Ferriera S."/>
            <person name="Giovannoni S.J."/>
            <person name="Cho J.C."/>
        </authorList>
    </citation>
    <scope>NUCLEOTIDE SEQUENCE [LARGE SCALE GENOMIC DNA]</scope>
    <source>
        <strain evidence="5 6">HTCC2506</strain>
    </source>
</reference>
<name>Q0FY04_9HYPH</name>
<dbReference type="InterPro" id="IPR055170">
    <property type="entry name" value="GFO_IDH_MocA-like_dom"/>
</dbReference>
<organism evidence="5 6">
    <name type="scientific">Fulvimarina pelagi HTCC2506</name>
    <dbReference type="NCBI Taxonomy" id="314231"/>
    <lineage>
        <taxon>Bacteria</taxon>
        <taxon>Pseudomonadati</taxon>
        <taxon>Pseudomonadota</taxon>
        <taxon>Alphaproteobacteria</taxon>
        <taxon>Hyphomicrobiales</taxon>
        <taxon>Aurantimonadaceae</taxon>
        <taxon>Fulvimarina</taxon>
    </lineage>
</organism>
<dbReference type="GO" id="GO:0016491">
    <property type="term" value="F:oxidoreductase activity"/>
    <property type="evidence" value="ECO:0007669"/>
    <property type="project" value="UniProtKB-KW"/>
</dbReference>
<dbReference type="PANTHER" id="PTHR22604">
    <property type="entry name" value="OXIDOREDUCTASES"/>
    <property type="match status" value="1"/>
</dbReference>
<dbReference type="STRING" id="217511.GCA_001463845_01834"/>
<dbReference type="RefSeq" id="WP_007068658.1">
    <property type="nucleotide sequence ID" value="NZ_DS022272.1"/>
</dbReference>
<protein>
    <submittedName>
        <fullName evidence="5">Oxidoreductase, Gfo/Idh/MocA family protein</fullName>
    </submittedName>
</protein>
<dbReference type="InterPro" id="IPR050984">
    <property type="entry name" value="Gfo/Idh/MocA_domain"/>
</dbReference>
<dbReference type="AlphaFoldDB" id="Q0FY04"/>
<evidence type="ECO:0000313" key="6">
    <source>
        <dbReference type="Proteomes" id="UP000004310"/>
    </source>
</evidence>
<dbReference type="Gene3D" id="3.40.50.720">
    <property type="entry name" value="NAD(P)-binding Rossmann-like Domain"/>
    <property type="match status" value="1"/>
</dbReference>
<evidence type="ECO:0000259" key="3">
    <source>
        <dbReference type="Pfam" id="PF01408"/>
    </source>
</evidence>
<dbReference type="SUPFAM" id="SSF55347">
    <property type="entry name" value="Glyceraldehyde-3-phosphate dehydrogenase-like, C-terminal domain"/>
    <property type="match status" value="1"/>
</dbReference>
<feature type="domain" description="GFO/IDH/MocA-like oxidoreductase" evidence="4">
    <location>
        <begin position="135"/>
        <end position="247"/>
    </location>
</feature>
<dbReference type="Gene3D" id="3.30.360.10">
    <property type="entry name" value="Dihydrodipicolinate Reductase, domain 2"/>
    <property type="match status" value="1"/>
</dbReference>
<keyword evidence="6" id="KW-1185">Reference proteome</keyword>
<dbReference type="HOGENOM" id="CLU_023194_7_2_5"/>
<dbReference type="eggNOG" id="COG0673">
    <property type="taxonomic scope" value="Bacteria"/>
</dbReference>
<evidence type="ECO:0000313" key="5">
    <source>
        <dbReference type="EMBL" id="EAU39938.1"/>
    </source>
</evidence>
<dbReference type="SUPFAM" id="SSF51735">
    <property type="entry name" value="NAD(P)-binding Rossmann-fold domains"/>
    <property type="match status" value="1"/>
</dbReference>
<proteinExistence type="inferred from homology"/>
<comment type="similarity">
    <text evidence="1">Belongs to the Gfo/Idh/MocA family.</text>
</comment>
<evidence type="ECO:0000256" key="2">
    <source>
        <dbReference type="ARBA" id="ARBA00023002"/>
    </source>
</evidence>
<dbReference type="PANTHER" id="PTHR22604:SF105">
    <property type="entry name" value="TRANS-1,2-DIHYDROBENZENE-1,2-DIOL DEHYDROGENASE"/>
    <property type="match status" value="1"/>
</dbReference>
<gene>
    <name evidence="5" type="ORF">FP2506_17719</name>
</gene>
<dbReference type="GO" id="GO:0000166">
    <property type="term" value="F:nucleotide binding"/>
    <property type="evidence" value="ECO:0007669"/>
    <property type="project" value="InterPro"/>
</dbReference>
<dbReference type="Pfam" id="PF01408">
    <property type="entry name" value="GFO_IDH_MocA"/>
    <property type="match status" value="1"/>
</dbReference>
<feature type="domain" description="Gfo/Idh/MocA-like oxidoreductase N-terminal" evidence="3">
    <location>
        <begin position="6"/>
        <end position="123"/>
    </location>
</feature>
<dbReference type="EMBL" id="AATP01000011">
    <property type="protein sequence ID" value="EAU39938.1"/>
    <property type="molecule type" value="Genomic_DNA"/>
</dbReference>
<accession>Q0FY04</accession>
<evidence type="ECO:0000256" key="1">
    <source>
        <dbReference type="ARBA" id="ARBA00010928"/>
    </source>
</evidence>
<dbReference type="InterPro" id="IPR036291">
    <property type="entry name" value="NAD(P)-bd_dom_sf"/>
</dbReference>